<organism evidence="1 2">
    <name type="scientific">Mycoplasma iguanae</name>
    <dbReference type="NCBI Taxonomy" id="292461"/>
    <lineage>
        <taxon>Bacteria</taxon>
        <taxon>Bacillati</taxon>
        <taxon>Mycoplasmatota</taxon>
        <taxon>Mollicutes</taxon>
        <taxon>Mycoplasmataceae</taxon>
        <taxon>Mycoplasma</taxon>
    </lineage>
</organism>
<gene>
    <name evidence="1" type="ORF">NV226_01750</name>
</gene>
<evidence type="ECO:0000313" key="1">
    <source>
        <dbReference type="EMBL" id="UVD81440.1"/>
    </source>
</evidence>
<keyword evidence="2" id="KW-1185">Reference proteome</keyword>
<protein>
    <submittedName>
        <fullName evidence="1">Uncharacterized protein</fullName>
    </submittedName>
</protein>
<reference evidence="1" key="1">
    <citation type="submission" date="2022-08" db="EMBL/GenBank/DDBJ databases">
        <title>Complete genome of Mycoplasma iguanae type strain 2327.</title>
        <authorList>
            <person name="Spergser J."/>
        </authorList>
    </citation>
    <scope>NUCLEOTIDE SEQUENCE</scope>
    <source>
        <strain evidence="1">2327</strain>
    </source>
</reference>
<name>A0ABY5R904_9MOLU</name>
<accession>A0ABY5R904</accession>
<dbReference type="RefSeq" id="WP_258210614.1">
    <property type="nucleotide sequence ID" value="NZ_CP102734.1"/>
</dbReference>
<proteinExistence type="predicted"/>
<dbReference type="EMBL" id="CP102734">
    <property type="protein sequence ID" value="UVD81440.1"/>
    <property type="molecule type" value="Genomic_DNA"/>
</dbReference>
<sequence>MAFSILKKQKTKADFVNEHYDEKNVNLVKNVIQDSDEVITDIYHMINKTVDNPSKNEISIYRKSLLKLLNSKNDEKFRYIYEIAAKAVFDYKEKEEKRITRLQNEVLVSPNIFTITWAEINANIKNSLENLSEIDPESIKYAFIEEHRRLLDLKNKINKMIALGIDVPNAKKALEVNEKTFLKLTDLINIFMLENFNDVSSMVQEIEVFEKQYNIDEKTPNSVFIDANYKKITNLADPKILSDAATKNYVDQQIQFLLKRIESKKNK</sequence>
<evidence type="ECO:0000313" key="2">
    <source>
        <dbReference type="Proteomes" id="UP001059252"/>
    </source>
</evidence>
<dbReference type="Proteomes" id="UP001059252">
    <property type="component" value="Chromosome"/>
</dbReference>